<dbReference type="PANTHER" id="PTHR43617">
    <property type="entry name" value="L-AMINO ACID N-ACETYLTRANSFERASE"/>
    <property type="match status" value="1"/>
</dbReference>
<dbReference type="PROSITE" id="PS51186">
    <property type="entry name" value="GNAT"/>
    <property type="match status" value="1"/>
</dbReference>
<evidence type="ECO:0000313" key="3">
    <source>
        <dbReference type="Proteomes" id="UP000198975"/>
    </source>
</evidence>
<dbReference type="InterPro" id="IPR016181">
    <property type="entry name" value="Acyl_CoA_acyltransferase"/>
</dbReference>
<dbReference type="InterPro" id="IPR000182">
    <property type="entry name" value="GNAT_dom"/>
</dbReference>
<keyword evidence="3" id="KW-1185">Reference proteome</keyword>
<dbReference type="Gene3D" id="3.40.630.30">
    <property type="match status" value="2"/>
</dbReference>
<dbReference type="AlphaFoldDB" id="A0A1C4A357"/>
<dbReference type="Proteomes" id="UP000198975">
    <property type="component" value="Unassembled WGS sequence"/>
</dbReference>
<protein>
    <submittedName>
        <fullName evidence="2">Acetyltransferase (GNAT) family protein</fullName>
    </submittedName>
</protein>
<organism evidence="2 3">
    <name type="scientific">Kosakonia oryzendophytica</name>
    <dbReference type="NCBI Taxonomy" id="1005665"/>
    <lineage>
        <taxon>Bacteria</taxon>
        <taxon>Pseudomonadati</taxon>
        <taxon>Pseudomonadota</taxon>
        <taxon>Gammaproteobacteria</taxon>
        <taxon>Enterobacterales</taxon>
        <taxon>Enterobacteriaceae</taxon>
        <taxon>Kosakonia</taxon>
    </lineage>
</organism>
<accession>A0A1C4A357</accession>
<evidence type="ECO:0000313" key="2">
    <source>
        <dbReference type="EMBL" id="SCB88870.1"/>
    </source>
</evidence>
<dbReference type="Pfam" id="PF00583">
    <property type="entry name" value="Acetyltransf_1"/>
    <property type="match status" value="2"/>
</dbReference>
<evidence type="ECO:0000259" key="1">
    <source>
        <dbReference type="PROSITE" id="PS51186"/>
    </source>
</evidence>
<name>A0A1C4A357_9ENTR</name>
<dbReference type="EMBL" id="FMAY01000002">
    <property type="protein sequence ID" value="SCB88870.1"/>
    <property type="molecule type" value="Genomic_DNA"/>
</dbReference>
<dbReference type="GO" id="GO:0016747">
    <property type="term" value="F:acyltransferase activity, transferring groups other than amino-acyl groups"/>
    <property type="evidence" value="ECO:0007669"/>
    <property type="project" value="InterPro"/>
</dbReference>
<keyword evidence="2" id="KW-0808">Transferase</keyword>
<dbReference type="OrthoDB" id="157281at2"/>
<dbReference type="InterPro" id="IPR050276">
    <property type="entry name" value="MshD_Acetyltransferase"/>
</dbReference>
<reference evidence="3" key="1">
    <citation type="submission" date="2016-08" db="EMBL/GenBank/DDBJ databases">
        <authorList>
            <person name="Varghese N."/>
            <person name="Submissions Spin"/>
        </authorList>
    </citation>
    <scope>NUCLEOTIDE SEQUENCE [LARGE SCALE GENOMIC DNA]</scope>
    <source>
        <strain evidence="3">REICA_082</strain>
    </source>
</reference>
<dbReference type="CDD" id="cd04301">
    <property type="entry name" value="NAT_SF"/>
    <property type="match status" value="2"/>
</dbReference>
<dbReference type="RefSeq" id="WP_088237343.1">
    <property type="nucleotide sequence ID" value="NZ_FMAY01000002.1"/>
</dbReference>
<feature type="domain" description="N-acetyltransferase" evidence="1">
    <location>
        <begin position="3"/>
        <end position="159"/>
    </location>
</feature>
<sequence>MHLIAVPALHYSCEQLAAIVGDCFEGYSVPFSLPPAVFAQRFIAEGLSLVDSCVWLADETPAAVALITRRGVSARLAAFAIRPAYRAKGQGKRLLAPLMAALRERGVVNMQLEVIQENHPAVALYRNLGFVMTQELYGFQGAADASVQSVALQALDPLEVVRKATGESNAMLSWLVDPLSSVSLPALAFEYRKHAYAVIATHMEKPQLRFIYVEPEYRRKGFASELLRALNQRFPGLSTSVVVPARFTPLFTRAGYLLMPISQYEMKADL</sequence>
<proteinExistence type="predicted"/>
<dbReference type="SUPFAM" id="SSF55729">
    <property type="entry name" value="Acyl-CoA N-acyltransferases (Nat)"/>
    <property type="match status" value="2"/>
</dbReference>
<gene>
    <name evidence="2" type="ORF">GA0061071_102368</name>
</gene>